<gene>
    <name evidence="2" type="ORF">PHISCL_05223</name>
</gene>
<reference evidence="3" key="1">
    <citation type="submission" date="2017-02" db="EMBL/GenBank/DDBJ databases">
        <authorList>
            <person name="Tafer H."/>
            <person name="Lopandic K."/>
        </authorList>
    </citation>
    <scope>NUCLEOTIDE SEQUENCE [LARGE SCALE GENOMIC DNA]</scope>
    <source>
        <strain evidence="3">CBS 366.77</strain>
    </source>
</reference>
<dbReference type="PANTHER" id="PTHR40368:SF1">
    <property type="entry name" value="YALI0F14399P"/>
    <property type="match status" value="1"/>
</dbReference>
<sequence length="301" mass="32298">MQYIPFPTCKETSLPLSLRYGVSESINCTIASLPDEMYHLLEYYVHSDVPMTCRVPTEPLSSIPAAWDKRKEEDSVNVLESSGPSYTPLTFGLQGTLQTSHLHLWTDMNVLAHKISSSAKGSKKARSKGPGYVVAGTAYSVPEFHSMKLKKGAKLSKEEESVAVAEAAREPWTAGHGTKVIRGEPLTFTFHVRWIEGGNTIGWPARGDEGDSSSGIAVFFSKVVFFVLAASVGAMVALYWERKRRVGWRGDGILGAPPRGKGSVGITYGNGGRINGYGGYSSASGAAVSGNGVGYGLGKRD</sequence>
<dbReference type="EMBL" id="MVGC01000168">
    <property type="protein sequence ID" value="RJE22446.1"/>
    <property type="molecule type" value="Genomic_DNA"/>
</dbReference>
<keyword evidence="1" id="KW-1133">Transmembrane helix</keyword>
<dbReference type="STRING" id="2070753.A0A3A2ZHE1"/>
<evidence type="ECO:0000313" key="2">
    <source>
        <dbReference type="EMBL" id="RJE22446.1"/>
    </source>
</evidence>
<evidence type="ECO:0000313" key="3">
    <source>
        <dbReference type="Proteomes" id="UP000266188"/>
    </source>
</evidence>
<dbReference type="OrthoDB" id="18530at2759"/>
<organism evidence="2 3">
    <name type="scientific">Aspergillus sclerotialis</name>
    <dbReference type="NCBI Taxonomy" id="2070753"/>
    <lineage>
        <taxon>Eukaryota</taxon>
        <taxon>Fungi</taxon>
        <taxon>Dikarya</taxon>
        <taxon>Ascomycota</taxon>
        <taxon>Pezizomycotina</taxon>
        <taxon>Eurotiomycetes</taxon>
        <taxon>Eurotiomycetidae</taxon>
        <taxon>Eurotiales</taxon>
        <taxon>Aspergillaceae</taxon>
        <taxon>Aspergillus</taxon>
        <taxon>Aspergillus subgen. Polypaecilum</taxon>
    </lineage>
</organism>
<dbReference type="Proteomes" id="UP000266188">
    <property type="component" value="Unassembled WGS sequence"/>
</dbReference>
<keyword evidence="1" id="KW-0472">Membrane</keyword>
<accession>A0A3A2ZHE1</accession>
<dbReference type="PANTHER" id="PTHR40368">
    <property type="entry name" value="YALI0F14399P"/>
    <property type="match status" value="1"/>
</dbReference>
<feature type="transmembrane region" description="Helical" evidence="1">
    <location>
        <begin position="216"/>
        <end position="240"/>
    </location>
</feature>
<dbReference type="AlphaFoldDB" id="A0A3A2ZHE1"/>
<evidence type="ECO:0000256" key="1">
    <source>
        <dbReference type="SAM" id="Phobius"/>
    </source>
</evidence>
<comment type="caution">
    <text evidence="2">The sequence shown here is derived from an EMBL/GenBank/DDBJ whole genome shotgun (WGS) entry which is preliminary data.</text>
</comment>
<keyword evidence="3" id="KW-1185">Reference proteome</keyword>
<proteinExistence type="predicted"/>
<keyword evidence="1" id="KW-0812">Transmembrane</keyword>
<name>A0A3A2ZHE1_9EURO</name>
<protein>
    <submittedName>
        <fullName evidence="2">Uncharacterized protein</fullName>
    </submittedName>
</protein>